<name>A0ABT3KD19_9GAMM</name>
<dbReference type="Gene3D" id="1.25.40.10">
    <property type="entry name" value="Tetratricopeptide repeat domain"/>
    <property type="match status" value="1"/>
</dbReference>
<dbReference type="Proteomes" id="UP001431181">
    <property type="component" value="Unassembled WGS sequence"/>
</dbReference>
<dbReference type="SUPFAM" id="SSF48452">
    <property type="entry name" value="TPR-like"/>
    <property type="match status" value="1"/>
</dbReference>
<evidence type="ECO:0008006" key="4">
    <source>
        <dbReference type="Google" id="ProtNLM"/>
    </source>
</evidence>
<organism evidence="2 3">
    <name type="scientific">Marinomonas rhodophyticola</name>
    <dbReference type="NCBI Taxonomy" id="2992803"/>
    <lineage>
        <taxon>Bacteria</taxon>
        <taxon>Pseudomonadati</taxon>
        <taxon>Pseudomonadota</taxon>
        <taxon>Gammaproteobacteria</taxon>
        <taxon>Oceanospirillales</taxon>
        <taxon>Oceanospirillaceae</taxon>
        <taxon>Marinomonas</taxon>
    </lineage>
</organism>
<proteinExistence type="predicted"/>
<dbReference type="RefSeq" id="WP_265217649.1">
    <property type="nucleotide sequence ID" value="NZ_JAPEUL010000004.1"/>
</dbReference>
<gene>
    <name evidence="2" type="ORF">ONZ52_05205</name>
</gene>
<protein>
    <recommendedName>
        <fullName evidence="4">Tetratricopeptide repeat protein</fullName>
    </recommendedName>
</protein>
<evidence type="ECO:0000256" key="1">
    <source>
        <dbReference type="SAM" id="MobiDB-lite"/>
    </source>
</evidence>
<dbReference type="Pfam" id="PF13181">
    <property type="entry name" value="TPR_8"/>
    <property type="match status" value="1"/>
</dbReference>
<accession>A0ABT3KD19</accession>
<evidence type="ECO:0000313" key="2">
    <source>
        <dbReference type="EMBL" id="MCW4628438.1"/>
    </source>
</evidence>
<evidence type="ECO:0000313" key="3">
    <source>
        <dbReference type="Proteomes" id="UP001431181"/>
    </source>
</evidence>
<feature type="region of interest" description="Disordered" evidence="1">
    <location>
        <begin position="172"/>
        <end position="192"/>
    </location>
</feature>
<dbReference type="InterPro" id="IPR011990">
    <property type="entry name" value="TPR-like_helical_dom_sf"/>
</dbReference>
<reference evidence="2" key="1">
    <citation type="submission" date="2022-11" db="EMBL/GenBank/DDBJ databases">
        <title>Marinomonas sp. nov., isolated from marine algae.</title>
        <authorList>
            <person name="Choi D.G."/>
            <person name="Kim J.M."/>
            <person name="Lee J.K."/>
            <person name="Baek J.H."/>
            <person name="Jeon C.O."/>
        </authorList>
    </citation>
    <scope>NUCLEOTIDE SEQUENCE</scope>
    <source>
        <strain evidence="2">KJ51-3</strain>
    </source>
</reference>
<dbReference type="EMBL" id="JAPEUL010000004">
    <property type="protein sequence ID" value="MCW4628438.1"/>
    <property type="molecule type" value="Genomic_DNA"/>
</dbReference>
<keyword evidence="3" id="KW-1185">Reference proteome</keyword>
<dbReference type="InterPro" id="IPR019734">
    <property type="entry name" value="TPR_rpt"/>
</dbReference>
<sequence length="192" mass="21921">MGELEKAEQSFRQLMLDNRFFVSAYDWLAKIQVKNNNLEEAQATLIEAVGKSPKNILRQMELGKISLLLNDYIAAEMAYRRAVFLAKYSCYNTAEVYIKHLESLARISDSGPLLPRQKDNFESTLKKIHESFFDDPDNKAKTYSYEIDVYLADNDKSTAKQIFEAWLSEVKSGSATPPSKQQSTFFTKSFGS</sequence>
<comment type="caution">
    <text evidence="2">The sequence shown here is derived from an EMBL/GenBank/DDBJ whole genome shotgun (WGS) entry which is preliminary data.</text>
</comment>